<proteinExistence type="predicted"/>
<dbReference type="Proteomes" id="UP001153050">
    <property type="component" value="Unassembled WGS sequence"/>
</dbReference>
<gene>
    <name evidence="1" type="ORF">MES5069_270067</name>
</gene>
<name>A0ABN8JU99_9HYPH</name>
<sequence length="113" mass="12535">MRAVSRSISRSTKRAWGIVISTKRIATIVTAERLKALAAMMRDWLKASTIPHDLDEGGILLQANEVVKQRRHDAAHRLGARSHSAWSACRRGRASAPLGATFYEFGLNSLYFA</sequence>
<reference evidence="1 2" key="1">
    <citation type="submission" date="2022-03" db="EMBL/GenBank/DDBJ databases">
        <authorList>
            <person name="Brunel B."/>
        </authorList>
    </citation>
    <scope>NUCLEOTIDE SEQUENCE [LARGE SCALE GENOMIC DNA]</scope>
    <source>
        <strain evidence="1">STM5069sample</strain>
    </source>
</reference>
<evidence type="ECO:0000313" key="2">
    <source>
        <dbReference type="Proteomes" id="UP001153050"/>
    </source>
</evidence>
<comment type="caution">
    <text evidence="1">The sequence shown here is derived from an EMBL/GenBank/DDBJ whole genome shotgun (WGS) entry which is preliminary data.</text>
</comment>
<accession>A0ABN8JU99</accession>
<organism evidence="1 2">
    <name type="scientific">Mesorhizobium escarrei</name>
    <dbReference type="NCBI Taxonomy" id="666018"/>
    <lineage>
        <taxon>Bacteria</taxon>
        <taxon>Pseudomonadati</taxon>
        <taxon>Pseudomonadota</taxon>
        <taxon>Alphaproteobacteria</taxon>
        <taxon>Hyphomicrobiales</taxon>
        <taxon>Phyllobacteriaceae</taxon>
        <taxon>Mesorhizobium</taxon>
    </lineage>
</organism>
<keyword evidence="2" id="KW-1185">Reference proteome</keyword>
<dbReference type="EMBL" id="CAKXZT010000121">
    <property type="protein sequence ID" value="CAH2400829.1"/>
    <property type="molecule type" value="Genomic_DNA"/>
</dbReference>
<protein>
    <submittedName>
        <fullName evidence="1">Uncharacterized protein</fullName>
    </submittedName>
</protein>
<evidence type="ECO:0000313" key="1">
    <source>
        <dbReference type="EMBL" id="CAH2400829.1"/>
    </source>
</evidence>